<dbReference type="SUPFAM" id="SSF54695">
    <property type="entry name" value="POZ domain"/>
    <property type="match status" value="1"/>
</dbReference>
<name>A0A2G8RTB3_9APHY</name>
<reference evidence="2 3" key="1">
    <citation type="journal article" date="2015" name="Sci. Rep.">
        <title>Chromosome-level genome map provides insights into diverse defense mechanisms in the medicinal fungus Ganoderma sinense.</title>
        <authorList>
            <person name="Zhu Y."/>
            <person name="Xu J."/>
            <person name="Sun C."/>
            <person name="Zhou S."/>
            <person name="Xu H."/>
            <person name="Nelson D.R."/>
            <person name="Qian J."/>
            <person name="Song J."/>
            <person name="Luo H."/>
            <person name="Xiang L."/>
            <person name="Li Y."/>
            <person name="Xu Z."/>
            <person name="Ji A."/>
            <person name="Wang L."/>
            <person name="Lu S."/>
            <person name="Hayward A."/>
            <person name="Sun W."/>
            <person name="Li X."/>
            <person name="Schwartz D.C."/>
            <person name="Wang Y."/>
            <person name="Chen S."/>
        </authorList>
    </citation>
    <scope>NUCLEOTIDE SEQUENCE [LARGE SCALE GENOMIC DNA]</scope>
    <source>
        <strain evidence="2 3">ZZ0214-1</strain>
    </source>
</reference>
<dbReference type="Gene3D" id="3.30.710.10">
    <property type="entry name" value="Potassium Channel Kv1.1, Chain A"/>
    <property type="match status" value="1"/>
</dbReference>
<dbReference type="STRING" id="1077348.A0A2G8RTB3"/>
<organism evidence="2 3">
    <name type="scientific">Ganoderma sinense ZZ0214-1</name>
    <dbReference type="NCBI Taxonomy" id="1077348"/>
    <lineage>
        <taxon>Eukaryota</taxon>
        <taxon>Fungi</taxon>
        <taxon>Dikarya</taxon>
        <taxon>Basidiomycota</taxon>
        <taxon>Agaricomycotina</taxon>
        <taxon>Agaricomycetes</taxon>
        <taxon>Polyporales</taxon>
        <taxon>Polyporaceae</taxon>
        <taxon>Ganoderma</taxon>
    </lineage>
</organism>
<dbReference type="InterPro" id="IPR000210">
    <property type="entry name" value="BTB/POZ_dom"/>
</dbReference>
<dbReference type="Proteomes" id="UP000230002">
    <property type="component" value="Unassembled WGS sequence"/>
</dbReference>
<proteinExistence type="predicted"/>
<keyword evidence="3" id="KW-1185">Reference proteome</keyword>
<evidence type="ECO:0000313" key="3">
    <source>
        <dbReference type="Proteomes" id="UP000230002"/>
    </source>
</evidence>
<protein>
    <recommendedName>
        <fullName evidence="1">BTB domain-containing protein</fullName>
    </recommendedName>
</protein>
<dbReference type="Pfam" id="PF00651">
    <property type="entry name" value="BTB"/>
    <property type="match status" value="1"/>
</dbReference>
<gene>
    <name evidence="2" type="ORF">GSI_12638</name>
</gene>
<feature type="domain" description="BTB" evidence="1">
    <location>
        <begin position="4"/>
        <end position="96"/>
    </location>
</feature>
<dbReference type="AlphaFoldDB" id="A0A2G8RTB3"/>
<evidence type="ECO:0000259" key="1">
    <source>
        <dbReference type="Pfam" id="PF00651"/>
    </source>
</evidence>
<dbReference type="InterPro" id="IPR011333">
    <property type="entry name" value="SKP1/BTB/POZ_sf"/>
</dbReference>
<accession>A0A2G8RTB3</accession>
<comment type="caution">
    <text evidence="2">The sequence shown here is derived from an EMBL/GenBank/DDBJ whole genome shotgun (WGS) entry which is preliminary data.</text>
</comment>
<evidence type="ECO:0000313" key="2">
    <source>
        <dbReference type="EMBL" id="PIL24752.1"/>
    </source>
</evidence>
<sequence>MCHAADGEAFPVHRGLLCMSFPILKEKILEDSRIARARGVDQSQYHFPFSEESPVLAHLLRLCYPGDAVLPKDHPLFLAILKAAEKYDMARVVDALYTKWDSVAAAHPASAYFAALRYGYPELARLAARQVPRVSPAMLLYVPEMEHAPAIDWQRQEVYWATAETAVSRIQTSSEKLWRAEPALASPPTRETPISQIEDLRKDNKKPPHDLWFPCRFSCKKIGASWVHELRDDILAELRRRPSAQDMWRS</sequence>
<dbReference type="OrthoDB" id="3164835at2759"/>
<dbReference type="EMBL" id="AYKW01000056">
    <property type="protein sequence ID" value="PIL24752.1"/>
    <property type="molecule type" value="Genomic_DNA"/>
</dbReference>